<dbReference type="Proteomes" id="UP000178911">
    <property type="component" value="Unassembled WGS sequence"/>
</dbReference>
<sequence>MEKNDGLENDGRGFGYDNPGFYRSCGFFGTTLTLSGLLLASLIYIVARSFVGYADWDSFEGFLKSGMATLLLLTIVYIWGVAIYRDRSAIDPIINNILGIFIK</sequence>
<feature type="transmembrane region" description="Helical" evidence="1">
    <location>
        <begin position="21"/>
        <end position="47"/>
    </location>
</feature>
<keyword evidence="1" id="KW-0812">Transmembrane</keyword>
<name>A0A1F8GF76_9BACT</name>
<comment type="caution">
    <text evidence="2">The sequence shown here is derived from an EMBL/GenBank/DDBJ whole genome shotgun (WGS) entry which is preliminary data.</text>
</comment>
<reference evidence="2 3" key="1">
    <citation type="journal article" date="2016" name="Nat. Commun.">
        <title>Thousands of microbial genomes shed light on interconnected biogeochemical processes in an aquifer system.</title>
        <authorList>
            <person name="Anantharaman K."/>
            <person name="Brown C.T."/>
            <person name="Hug L.A."/>
            <person name="Sharon I."/>
            <person name="Castelle C.J."/>
            <person name="Probst A.J."/>
            <person name="Thomas B.C."/>
            <person name="Singh A."/>
            <person name="Wilkins M.J."/>
            <person name="Karaoz U."/>
            <person name="Brodie E.L."/>
            <person name="Williams K.H."/>
            <person name="Hubbard S.S."/>
            <person name="Banfield J.F."/>
        </authorList>
    </citation>
    <scope>NUCLEOTIDE SEQUENCE [LARGE SCALE GENOMIC DNA]</scope>
</reference>
<evidence type="ECO:0000313" key="2">
    <source>
        <dbReference type="EMBL" id="OGN23710.1"/>
    </source>
</evidence>
<evidence type="ECO:0000313" key="3">
    <source>
        <dbReference type="Proteomes" id="UP000178911"/>
    </source>
</evidence>
<keyword evidence="1" id="KW-1133">Transmembrane helix</keyword>
<organism evidence="2 3">
    <name type="scientific">Candidatus Yanofskybacteria bacterium RIFCSPLOWO2_01_FULL_43_22</name>
    <dbReference type="NCBI Taxonomy" id="1802695"/>
    <lineage>
        <taxon>Bacteria</taxon>
        <taxon>Candidatus Yanofskyibacteriota</taxon>
    </lineage>
</organism>
<dbReference type="AlphaFoldDB" id="A0A1F8GF76"/>
<protein>
    <submittedName>
        <fullName evidence="2">Uncharacterized protein</fullName>
    </submittedName>
</protein>
<dbReference type="EMBL" id="MGKJ01000016">
    <property type="protein sequence ID" value="OGN23710.1"/>
    <property type="molecule type" value="Genomic_DNA"/>
</dbReference>
<keyword evidence="1" id="KW-0472">Membrane</keyword>
<dbReference type="STRING" id="1802695.A3A13_00165"/>
<gene>
    <name evidence="2" type="ORF">A3A13_00165</name>
</gene>
<evidence type="ECO:0000256" key="1">
    <source>
        <dbReference type="SAM" id="Phobius"/>
    </source>
</evidence>
<feature type="transmembrane region" description="Helical" evidence="1">
    <location>
        <begin position="67"/>
        <end position="84"/>
    </location>
</feature>
<accession>A0A1F8GF76</accession>
<proteinExistence type="predicted"/>